<dbReference type="GO" id="GO:0004493">
    <property type="term" value="F:methylmalonyl-CoA epimerase activity"/>
    <property type="evidence" value="ECO:0007669"/>
    <property type="project" value="TreeGrafter"/>
</dbReference>
<keyword evidence="1" id="KW-0479">Metal-binding</keyword>
<dbReference type="Gene3D" id="3.10.180.10">
    <property type="entry name" value="2,3-Dihydroxybiphenyl 1,2-Dioxygenase, domain 1"/>
    <property type="match status" value="2"/>
</dbReference>
<reference evidence="3" key="1">
    <citation type="submission" date="2020-10" db="EMBL/GenBank/DDBJ databases">
        <authorList>
            <person name="Castelo-Branco R."/>
            <person name="Eusebio N."/>
            <person name="Adriana R."/>
            <person name="Vieira A."/>
            <person name="Brugerolle De Fraissinette N."/>
            <person name="Rezende De Castro R."/>
            <person name="Schneider M.P."/>
            <person name="Vasconcelos V."/>
            <person name="Leao P.N."/>
        </authorList>
    </citation>
    <scope>NUCLEOTIDE SEQUENCE</scope>
    <source>
        <strain evidence="3">LEGE 07310</strain>
    </source>
</reference>
<evidence type="ECO:0000313" key="3">
    <source>
        <dbReference type="EMBL" id="MBE9076086.1"/>
    </source>
</evidence>
<gene>
    <name evidence="3" type="ORF">IQ241_02050</name>
</gene>
<evidence type="ECO:0000313" key="4">
    <source>
        <dbReference type="Proteomes" id="UP000636505"/>
    </source>
</evidence>
<evidence type="ECO:0000259" key="2">
    <source>
        <dbReference type="PROSITE" id="PS51819"/>
    </source>
</evidence>
<keyword evidence="4" id="KW-1185">Reference proteome</keyword>
<dbReference type="SUPFAM" id="SSF54593">
    <property type="entry name" value="Glyoxalase/Bleomycin resistance protein/Dihydroxybiphenyl dioxygenase"/>
    <property type="match status" value="2"/>
</dbReference>
<dbReference type="GO" id="GO:0046872">
    <property type="term" value="F:metal ion binding"/>
    <property type="evidence" value="ECO:0007669"/>
    <property type="project" value="UniProtKB-KW"/>
</dbReference>
<dbReference type="InterPro" id="IPR037523">
    <property type="entry name" value="VOC_core"/>
</dbReference>
<dbReference type="Proteomes" id="UP000636505">
    <property type="component" value="Unassembled WGS sequence"/>
</dbReference>
<dbReference type="InterPro" id="IPR051785">
    <property type="entry name" value="MMCE/EMCE_epimerase"/>
</dbReference>
<sequence length="313" mass="34399">MAQTSQNSVQSVQAIGLTVSDADRAIDYFTGAFTFKVDSDITVSGEEADYLFGVFGSKVRLVTLRLGQEQIRLMQFLSPAGQPAPTDTQSNDLWFQHFAMIVTDMDKAFQRLQDYPYEAISTEPQTLPGGIQAFKFRDFDGHGLELLLFPEGIGSDRWHQPTDDLFLGIDHSAISISSTQQSLAFYKDILGFELAGDTLNQGPTQGHLDGLFGAKVIVTSLSPAQGGLGVEFLDYLTPPGGRPAPLSHRTNDLIHMQYEFVVSDIEATVEALEKAQAQFVSPKIVDLSGTELPFQKAVLLQDRDRHAILLVQN</sequence>
<dbReference type="PANTHER" id="PTHR43048:SF3">
    <property type="entry name" value="METHYLMALONYL-COA EPIMERASE, MITOCHONDRIAL"/>
    <property type="match status" value="1"/>
</dbReference>
<comment type="caution">
    <text evidence="3">The sequence shown here is derived from an EMBL/GenBank/DDBJ whole genome shotgun (WGS) entry which is preliminary data.</text>
</comment>
<dbReference type="Pfam" id="PF00903">
    <property type="entry name" value="Glyoxalase"/>
    <property type="match status" value="2"/>
</dbReference>
<evidence type="ECO:0000256" key="1">
    <source>
        <dbReference type="ARBA" id="ARBA00022723"/>
    </source>
</evidence>
<dbReference type="AlphaFoldDB" id="A0A8J7DK85"/>
<dbReference type="EMBL" id="JADEXG010000003">
    <property type="protein sequence ID" value="MBE9076086.1"/>
    <property type="molecule type" value="Genomic_DNA"/>
</dbReference>
<dbReference type="RefSeq" id="WP_193904744.1">
    <property type="nucleotide sequence ID" value="NZ_JADEXG010000003.1"/>
</dbReference>
<dbReference type="PANTHER" id="PTHR43048">
    <property type="entry name" value="METHYLMALONYL-COA EPIMERASE"/>
    <property type="match status" value="1"/>
</dbReference>
<feature type="domain" description="VOC" evidence="2">
    <location>
        <begin position="168"/>
        <end position="313"/>
    </location>
</feature>
<feature type="domain" description="VOC" evidence="2">
    <location>
        <begin position="11"/>
        <end position="149"/>
    </location>
</feature>
<dbReference type="InterPro" id="IPR029068">
    <property type="entry name" value="Glyas_Bleomycin-R_OHBP_Dase"/>
</dbReference>
<accession>A0A8J7DK85</accession>
<proteinExistence type="predicted"/>
<dbReference type="PROSITE" id="PS51819">
    <property type="entry name" value="VOC"/>
    <property type="match status" value="2"/>
</dbReference>
<name>A0A8J7DK85_9CYAN</name>
<dbReference type="InterPro" id="IPR004360">
    <property type="entry name" value="Glyas_Fos-R_dOase_dom"/>
</dbReference>
<dbReference type="GO" id="GO:0046491">
    <property type="term" value="P:L-methylmalonyl-CoA metabolic process"/>
    <property type="evidence" value="ECO:0007669"/>
    <property type="project" value="TreeGrafter"/>
</dbReference>
<protein>
    <submittedName>
        <fullName evidence="3">VOC family protein</fullName>
    </submittedName>
</protein>
<organism evidence="3 4">
    <name type="scientific">Vasconcelosia minhoensis LEGE 07310</name>
    <dbReference type="NCBI Taxonomy" id="915328"/>
    <lineage>
        <taxon>Bacteria</taxon>
        <taxon>Bacillati</taxon>
        <taxon>Cyanobacteriota</taxon>
        <taxon>Cyanophyceae</taxon>
        <taxon>Nodosilineales</taxon>
        <taxon>Cymatolegaceae</taxon>
        <taxon>Vasconcelosia</taxon>
        <taxon>Vasconcelosia minhoensis</taxon>
    </lineage>
</organism>